<reference evidence="2" key="1">
    <citation type="submission" date="2013-10" db="EMBL/GenBank/DDBJ databases">
        <title>Genome sequencing of Onchocerca volvulus.</title>
        <authorList>
            <person name="Cotton J."/>
            <person name="Tsai J."/>
            <person name="Stanley E."/>
            <person name="Tracey A."/>
            <person name="Holroyd N."/>
            <person name="Lustigman S."/>
            <person name="Berriman M."/>
        </authorList>
    </citation>
    <scope>NUCLEOTIDE SEQUENCE</scope>
</reference>
<sequence length="79" mass="8876">MTTLVDFDKLTIGSLLITRCTGCTVLTEVQIEPFLLCLVVLLLLFTEPSSIKYHKLICTADCDDHFDVLFRPEITPITS</sequence>
<reference evidence="1" key="2">
    <citation type="submission" date="2022-06" db="UniProtKB">
        <authorList>
            <consortium name="EnsemblMetazoa"/>
        </authorList>
    </citation>
    <scope>IDENTIFICATION</scope>
</reference>
<dbReference type="EnsemblMetazoa" id="OVOC6375.1">
    <property type="protein sequence ID" value="OVOC6375.1"/>
    <property type="gene ID" value="WBGene00243184"/>
</dbReference>
<accession>A0A8R1Y049</accession>
<name>A0A8R1Y049_ONCVO</name>
<evidence type="ECO:0000313" key="1">
    <source>
        <dbReference type="EnsemblMetazoa" id="OVOC6375.1"/>
    </source>
</evidence>
<organism evidence="1 2">
    <name type="scientific">Onchocerca volvulus</name>
    <dbReference type="NCBI Taxonomy" id="6282"/>
    <lineage>
        <taxon>Eukaryota</taxon>
        <taxon>Metazoa</taxon>
        <taxon>Ecdysozoa</taxon>
        <taxon>Nematoda</taxon>
        <taxon>Chromadorea</taxon>
        <taxon>Rhabditida</taxon>
        <taxon>Spirurina</taxon>
        <taxon>Spiruromorpha</taxon>
        <taxon>Filarioidea</taxon>
        <taxon>Onchocercidae</taxon>
        <taxon>Onchocerca</taxon>
    </lineage>
</organism>
<protein>
    <submittedName>
        <fullName evidence="1">Uncharacterized protein</fullName>
    </submittedName>
</protein>
<dbReference type="Proteomes" id="UP000024404">
    <property type="component" value="Unassembled WGS sequence"/>
</dbReference>
<evidence type="ECO:0000313" key="2">
    <source>
        <dbReference type="Proteomes" id="UP000024404"/>
    </source>
</evidence>
<proteinExistence type="predicted"/>
<dbReference type="EMBL" id="CMVM020000172">
    <property type="status" value="NOT_ANNOTATED_CDS"/>
    <property type="molecule type" value="Genomic_DNA"/>
</dbReference>
<keyword evidence="2" id="KW-1185">Reference proteome</keyword>
<dbReference type="AlphaFoldDB" id="A0A8R1Y049"/>